<keyword evidence="3" id="KW-1185">Reference proteome</keyword>
<evidence type="ECO:0000313" key="1">
    <source>
        <dbReference type="EMBL" id="SNU80878.1"/>
    </source>
</evidence>
<organism evidence="1 3">
    <name type="scientific">Pandoraea sputorum</name>
    <dbReference type="NCBI Taxonomy" id="93222"/>
    <lineage>
        <taxon>Bacteria</taxon>
        <taxon>Pseudomonadati</taxon>
        <taxon>Pseudomonadota</taxon>
        <taxon>Betaproteobacteria</taxon>
        <taxon>Burkholderiales</taxon>
        <taxon>Burkholderiaceae</taxon>
        <taxon>Pandoraea</taxon>
    </lineage>
</organism>
<reference evidence="2 4" key="2">
    <citation type="submission" date="2019-08" db="EMBL/GenBank/DDBJ databases">
        <authorList>
            <person name="Peeters C."/>
        </authorList>
    </citation>
    <scope>NUCLEOTIDE SEQUENCE [LARGE SCALE GENOMIC DNA]</scope>
    <source>
        <strain evidence="2 4">LMG 31121</strain>
    </source>
</reference>
<evidence type="ECO:0000313" key="4">
    <source>
        <dbReference type="Proteomes" id="UP000335538"/>
    </source>
</evidence>
<name>A0A239S7K0_9BURK</name>
<dbReference type="EMBL" id="LT906435">
    <property type="protein sequence ID" value="SNU80878.1"/>
    <property type="molecule type" value="Genomic_DNA"/>
</dbReference>
<gene>
    <name evidence="2" type="ORF">PSP31121_00039</name>
    <name evidence="1" type="ORF">SAMEA4530655_00061</name>
</gene>
<sequence length="29" mass="3206">MGAVIAANLRARHKEKNAVLDKDALLKMK</sequence>
<accession>A0A239S7K0</accession>
<evidence type="ECO:0000313" key="2">
    <source>
        <dbReference type="EMBL" id="VVE73588.1"/>
    </source>
</evidence>
<dbReference type="EMBL" id="CABPSR010000001">
    <property type="protein sequence ID" value="VVE73588.1"/>
    <property type="molecule type" value="Genomic_DNA"/>
</dbReference>
<reference evidence="1 3" key="1">
    <citation type="submission" date="2017-06" db="EMBL/GenBank/DDBJ databases">
        <authorList>
            <consortium name="Pathogen Informatics"/>
        </authorList>
    </citation>
    <scope>NUCLEOTIDE SEQUENCE [LARGE SCALE GENOMIC DNA]</scope>
    <source>
        <strain evidence="1 3">NCTC13161</strain>
    </source>
</reference>
<evidence type="ECO:0000313" key="3">
    <source>
        <dbReference type="Proteomes" id="UP000215126"/>
    </source>
</evidence>
<protein>
    <submittedName>
        <fullName evidence="1">Uncharacterized protein</fullName>
    </submittedName>
</protein>
<proteinExistence type="predicted"/>
<dbReference type="Proteomes" id="UP000215126">
    <property type="component" value="Chromosome 1"/>
</dbReference>
<dbReference type="AlphaFoldDB" id="A0A239S7K0"/>
<dbReference type="Proteomes" id="UP000335538">
    <property type="component" value="Unassembled WGS sequence"/>
</dbReference>